<dbReference type="Gramene" id="MELO3C030950.2.1">
    <property type="protein sequence ID" value="MELO3C030950.2.1"/>
    <property type="gene ID" value="MELO3C030950.2"/>
</dbReference>
<feature type="region of interest" description="Disordered" evidence="1">
    <location>
        <begin position="65"/>
        <end position="89"/>
    </location>
</feature>
<accession>A0A9I9EA56</accession>
<name>A0A9I9EA56_CUCME</name>
<evidence type="ECO:0000256" key="1">
    <source>
        <dbReference type="SAM" id="MobiDB-lite"/>
    </source>
</evidence>
<proteinExistence type="predicted"/>
<dbReference type="EnsemblPlants" id="MELO3C030950.2.1">
    <property type="protein sequence ID" value="MELO3C030950.2.1"/>
    <property type="gene ID" value="MELO3C030950.2"/>
</dbReference>
<feature type="compositionally biased region" description="Acidic residues" evidence="1">
    <location>
        <begin position="65"/>
        <end position="78"/>
    </location>
</feature>
<feature type="compositionally biased region" description="Polar residues" evidence="1">
    <location>
        <begin position="80"/>
        <end position="89"/>
    </location>
</feature>
<evidence type="ECO:0000313" key="2">
    <source>
        <dbReference type="EnsemblPlants" id="MELO3C030950.2.1"/>
    </source>
</evidence>
<sequence length="89" mass="10527">MMMKMWMYHYQIRLQKTKDASYTSLSKRNGMENVEAHPENYCHNDKYPFCSTCSNKAYEENVIFESEDEDEEEEEDVGENSKSFDSSVS</sequence>
<organism evidence="2">
    <name type="scientific">Cucumis melo</name>
    <name type="common">Muskmelon</name>
    <dbReference type="NCBI Taxonomy" id="3656"/>
    <lineage>
        <taxon>Eukaryota</taxon>
        <taxon>Viridiplantae</taxon>
        <taxon>Streptophyta</taxon>
        <taxon>Embryophyta</taxon>
        <taxon>Tracheophyta</taxon>
        <taxon>Spermatophyta</taxon>
        <taxon>Magnoliopsida</taxon>
        <taxon>eudicotyledons</taxon>
        <taxon>Gunneridae</taxon>
        <taxon>Pentapetalae</taxon>
        <taxon>rosids</taxon>
        <taxon>fabids</taxon>
        <taxon>Cucurbitales</taxon>
        <taxon>Cucurbitaceae</taxon>
        <taxon>Benincaseae</taxon>
        <taxon>Cucumis</taxon>
    </lineage>
</organism>
<dbReference type="AlphaFoldDB" id="A0A9I9EA56"/>
<reference evidence="2" key="1">
    <citation type="submission" date="2023-03" db="UniProtKB">
        <authorList>
            <consortium name="EnsemblPlants"/>
        </authorList>
    </citation>
    <scope>IDENTIFICATION</scope>
</reference>
<protein>
    <submittedName>
        <fullName evidence="2">Uncharacterized protein</fullName>
    </submittedName>
</protein>